<evidence type="ECO:0000256" key="1">
    <source>
        <dbReference type="SAM" id="MobiDB-lite"/>
    </source>
</evidence>
<dbReference type="OrthoDB" id="541403at2759"/>
<dbReference type="PANTHER" id="PTHR23525:SF1">
    <property type="entry name" value="NODULIN-LIKE DOMAIN-CONTAINING PROTEIN"/>
    <property type="match status" value="1"/>
</dbReference>
<dbReference type="EMBL" id="CAKKNE010000002">
    <property type="protein sequence ID" value="CAH0368658.1"/>
    <property type="molecule type" value="Genomic_DNA"/>
</dbReference>
<keyword evidence="2" id="KW-0472">Membrane</keyword>
<feature type="transmembrane region" description="Helical" evidence="2">
    <location>
        <begin position="116"/>
        <end position="139"/>
    </location>
</feature>
<feature type="transmembrane region" description="Helical" evidence="2">
    <location>
        <begin position="264"/>
        <end position="284"/>
    </location>
</feature>
<feature type="transmembrane region" description="Helical" evidence="2">
    <location>
        <begin position="296"/>
        <end position="314"/>
    </location>
</feature>
<dbReference type="Pfam" id="PF07690">
    <property type="entry name" value="MFS_1"/>
    <property type="match status" value="1"/>
</dbReference>
<dbReference type="Proteomes" id="UP000789595">
    <property type="component" value="Unassembled WGS sequence"/>
</dbReference>
<comment type="caution">
    <text evidence="3">The sequence shown here is derived from an EMBL/GenBank/DDBJ whole genome shotgun (WGS) entry which is preliminary data.</text>
</comment>
<feature type="transmembrane region" description="Helical" evidence="2">
    <location>
        <begin position="229"/>
        <end position="252"/>
    </location>
</feature>
<dbReference type="AlphaFoldDB" id="A0A8J2SF23"/>
<keyword evidence="2" id="KW-1133">Transmembrane helix</keyword>
<gene>
    <name evidence="3" type="ORF">PECAL_2P17300</name>
</gene>
<accession>A0A8J2SF23</accession>
<protein>
    <submittedName>
        <fullName evidence="3">Uncharacterized protein</fullName>
    </submittedName>
</protein>
<organism evidence="3 4">
    <name type="scientific">Pelagomonas calceolata</name>
    <dbReference type="NCBI Taxonomy" id="35677"/>
    <lineage>
        <taxon>Eukaryota</taxon>
        <taxon>Sar</taxon>
        <taxon>Stramenopiles</taxon>
        <taxon>Ochrophyta</taxon>
        <taxon>Pelagophyceae</taxon>
        <taxon>Pelagomonadales</taxon>
        <taxon>Pelagomonadaceae</taxon>
        <taxon>Pelagomonas</taxon>
    </lineage>
</organism>
<dbReference type="SUPFAM" id="SSF103473">
    <property type="entry name" value="MFS general substrate transporter"/>
    <property type="match status" value="1"/>
</dbReference>
<dbReference type="InterPro" id="IPR011701">
    <property type="entry name" value="MFS"/>
</dbReference>
<evidence type="ECO:0000256" key="2">
    <source>
        <dbReference type="SAM" id="Phobius"/>
    </source>
</evidence>
<feature type="transmembrane region" description="Helical" evidence="2">
    <location>
        <begin position="398"/>
        <end position="420"/>
    </location>
</feature>
<sequence length="472" mass="49235">MCAPPTPTIDKTKARNLSLAYAFTLAAGAARGVWSYAVLSGYLYVLTGGSNARVGLAEGAQGIAQCACGLLAGWAADRFRRRTVCRVACVTGVVASLGLILAIAVSDVSARARFDYVTVGLAAFGAYQGVWSTALETLFADSTTRGAQRAEATSQKFMLTLLATTAGPALALVLFLCIGDDWSLAALKTVAVVGLALCAPPALLLLGLRDVGADACDDEEADKEGDEGIARLILVADLISGFGSGMTVKFIPLFFKNRAAFSPVAANALSIGAALVMICGSRVCERWSQSAGKARVCAVCMVLAAIALIGLAWADAGRLNVLRPGRPALTSTIKRAGAVLLYLLTCAQHACRPLKKAALNDHVPHASRGRWNALDGVTRFGWSGSAVLGGYLVDRGGYALTFVVTAATQLIAALVWLALVGRVDPHTAGLVPRRRAPTEDSLEEPLMEEAAPTTRATSGSFVVDDYSEMPRG</sequence>
<feature type="region of interest" description="Disordered" evidence="1">
    <location>
        <begin position="429"/>
        <end position="472"/>
    </location>
</feature>
<keyword evidence="4" id="KW-1185">Reference proteome</keyword>
<evidence type="ECO:0000313" key="3">
    <source>
        <dbReference type="EMBL" id="CAH0368658.1"/>
    </source>
</evidence>
<keyword evidence="2" id="KW-0812">Transmembrane</keyword>
<evidence type="ECO:0000313" key="4">
    <source>
        <dbReference type="Proteomes" id="UP000789595"/>
    </source>
</evidence>
<reference evidence="3" key="1">
    <citation type="submission" date="2021-11" db="EMBL/GenBank/DDBJ databases">
        <authorList>
            <consortium name="Genoscope - CEA"/>
            <person name="William W."/>
        </authorList>
    </citation>
    <scope>NUCLEOTIDE SEQUENCE</scope>
</reference>
<proteinExistence type="predicted"/>
<dbReference type="Gene3D" id="1.20.1250.20">
    <property type="entry name" value="MFS general substrate transporter like domains"/>
    <property type="match status" value="2"/>
</dbReference>
<feature type="transmembrane region" description="Helical" evidence="2">
    <location>
        <begin position="83"/>
        <end position="104"/>
    </location>
</feature>
<feature type="transmembrane region" description="Helical" evidence="2">
    <location>
        <begin position="185"/>
        <end position="208"/>
    </location>
</feature>
<dbReference type="GO" id="GO:0022857">
    <property type="term" value="F:transmembrane transporter activity"/>
    <property type="evidence" value="ECO:0007669"/>
    <property type="project" value="InterPro"/>
</dbReference>
<dbReference type="InterPro" id="IPR036259">
    <property type="entry name" value="MFS_trans_sf"/>
</dbReference>
<feature type="transmembrane region" description="Helical" evidence="2">
    <location>
        <begin position="159"/>
        <end position="179"/>
    </location>
</feature>
<feature type="transmembrane region" description="Helical" evidence="2">
    <location>
        <begin position="19"/>
        <end position="39"/>
    </location>
</feature>
<feature type="transmembrane region" description="Helical" evidence="2">
    <location>
        <begin position="59"/>
        <end position="76"/>
    </location>
</feature>
<name>A0A8J2SF23_9STRA</name>
<dbReference type="PANTHER" id="PTHR23525">
    <property type="entry name" value="TRANSPORTER, PUTATIVE-RELATED"/>
    <property type="match status" value="1"/>
</dbReference>